<dbReference type="Gene3D" id="1.10.10.10">
    <property type="entry name" value="Winged helix-like DNA-binding domain superfamily/Winged helix DNA-binding domain"/>
    <property type="match status" value="1"/>
</dbReference>
<dbReference type="AlphaFoldDB" id="A0A6B0GLL4"/>
<gene>
    <name evidence="2" type="ORF">GQS65_13770</name>
</gene>
<accession>A0A6B0GLL4</accession>
<organism evidence="2 3">
    <name type="scientific">Halomarina oriensis</name>
    <dbReference type="NCBI Taxonomy" id="671145"/>
    <lineage>
        <taxon>Archaea</taxon>
        <taxon>Methanobacteriati</taxon>
        <taxon>Methanobacteriota</taxon>
        <taxon>Stenosarchaea group</taxon>
        <taxon>Halobacteria</taxon>
        <taxon>Halobacteriales</taxon>
        <taxon>Natronomonadaceae</taxon>
        <taxon>Halomarina</taxon>
    </lineage>
</organism>
<reference evidence="2 3" key="1">
    <citation type="submission" date="2019-12" db="EMBL/GenBank/DDBJ databases">
        <title>Halocatena pleomorpha gen. nov. sp. nov., an extremely halophilic archaeon of family Halobacteriaceae isolated from saltpan soil.</title>
        <authorList>
            <person name="Pal Y."/>
            <person name="Verma A."/>
            <person name="Krishnamurthi S."/>
            <person name="Kumar P."/>
        </authorList>
    </citation>
    <scope>NUCLEOTIDE SEQUENCE [LARGE SCALE GENOMIC DNA]</scope>
    <source>
        <strain evidence="2 3">JCM 16495</strain>
    </source>
</reference>
<dbReference type="Proteomes" id="UP000451471">
    <property type="component" value="Unassembled WGS sequence"/>
</dbReference>
<name>A0A6B0GLL4_9EURY</name>
<dbReference type="PANTHER" id="PTHR34293">
    <property type="entry name" value="HTH-TYPE TRANSCRIPTIONAL REGULATOR TRMBL2"/>
    <property type="match status" value="1"/>
</dbReference>
<dbReference type="InterPro" id="IPR036388">
    <property type="entry name" value="WH-like_DNA-bd_sf"/>
</dbReference>
<evidence type="ECO:0000313" key="3">
    <source>
        <dbReference type="Proteomes" id="UP000451471"/>
    </source>
</evidence>
<evidence type="ECO:0000313" key="2">
    <source>
        <dbReference type="EMBL" id="MWG35540.1"/>
    </source>
</evidence>
<dbReference type="InterPro" id="IPR036390">
    <property type="entry name" value="WH_DNA-bd_sf"/>
</dbReference>
<evidence type="ECO:0000259" key="1">
    <source>
        <dbReference type="Pfam" id="PF01978"/>
    </source>
</evidence>
<dbReference type="EMBL" id="WSZK01000023">
    <property type="protein sequence ID" value="MWG35540.1"/>
    <property type="molecule type" value="Genomic_DNA"/>
</dbReference>
<keyword evidence="3" id="KW-1185">Reference proteome</keyword>
<protein>
    <submittedName>
        <fullName evidence="2">TrmB family transcriptional regulator</fullName>
    </submittedName>
</protein>
<dbReference type="PANTHER" id="PTHR34293:SF1">
    <property type="entry name" value="HTH-TYPE TRANSCRIPTIONAL REGULATOR TRMBL2"/>
    <property type="match status" value="1"/>
</dbReference>
<dbReference type="SUPFAM" id="SSF46785">
    <property type="entry name" value="Winged helix' DNA-binding domain"/>
    <property type="match status" value="1"/>
</dbReference>
<comment type="caution">
    <text evidence="2">The sequence shown here is derived from an EMBL/GenBank/DDBJ whole genome shotgun (WGS) entry which is preliminary data.</text>
</comment>
<dbReference type="InterPro" id="IPR051797">
    <property type="entry name" value="TrmB-like"/>
</dbReference>
<dbReference type="InterPro" id="IPR002831">
    <property type="entry name" value="Tscrpt_reg_TrmB_N"/>
</dbReference>
<dbReference type="Pfam" id="PF01978">
    <property type="entry name" value="TrmB"/>
    <property type="match status" value="1"/>
</dbReference>
<proteinExistence type="predicted"/>
<sequence>MHRFDTYLVCSTTPHRAVRRQLKRATSIQFNSMPTNEHRTRAVESLESLGLREYEARCFVALVQLSEGTAKEVSKVASVPRSRVYDSLEKLQNRGLVDIRESNPRKYRGVSVDTAIQTLENEFTNHLETAGENLTELQVSPHNGDNEFWTVSGRENVTERGNELVDRAEREVVVVLPEDDHVVDISLAWIQRALDAGVTTLVDAPTPAVRHRVESEVPGAQVFVSTREDGTTLGRTLLVDDHAVLLSVIDEPLPTVQEETAVVSDGGVGTRIASLVEDVSKVRRNELVAESTTAVDAADDD</sequence>
<feature type="domain" description="Transcription regulator TrmB N-terminal" evidence="1">
    <location>
        <begin position="46"/>
        <end position="111"/>
    </location>
</feature>